<dbReference type="AlphaFoldDB" id="A0A4Q0T4C9"/>
<feature type="domain" description="NADP-dependent oxidoreductase" evidence="1">
    <location>
        <begin position="1"/>
        <end position="161"/>
    </location>
</feature>
<sequence length="293" mass="31753">MLEAAVEAGITHFDVAPSYGYGQAEACLGEVCRRHAGKLTVTSKYGIPGSKNQSLISLARGIAGPIIRRVPGLKQGMAGLAMNVVRREEQPAFNANAARTALERSLAALKTDHIDLWLLHEVSAGDLQDDELLFFLRSSVNQGKIGTFGVGSGRAKIPALLSEKPAYCPVTQYEWSVLDPATVPGKSFRIHHRALTEDFRTLYTSLLADPSRQERWSEATGHDLANAESLAKLMLKASLVANPESIILFSSKKPGHIRTNVEVAGDPSLEVPALRLHELVQRERSGLTLKAVS</sequence>
<dbReference type="SUPFAM" id="SSF51430">
    <property type="entry name" value="NAD(P)-linked oxidoreductase"/>
    <property type="match status" value="1"/>
</dbReference>
<dbReference type="EMBL" id="RDSM01000001">
    <property type="protein sequence ID" value="RXH56849.1"/>
    <property type="molecule type" value="Genomic_DNA"/>
</dbReference>
<accession>A0A4Q0T4C9</accession>
<dbReference type="PANTHER" id="PTHR43312:SF1">
    <property type="entry name" value="NADP-DEPENDENT OXIDOREDUCTASE DOMAIN-CONTAINING PROTEIN"/>
    <property type="match status" value="1"/>
</dbReference>
<dbReference type="Gene3D" id="3.20.20.100">
    <property type="entry name" value="NADP-dependent oxidoreductase domain"/>
    <property type="match status" value="1"/>
</dbReference>
<dbReference type="Pfam" id="PF00248">
    <property type="entry name" value="Aldo_ket_red"/>
    <property type="match status" value="1"/>
</dbReference>
<dbReference type="PANTHER" id="PTHR43312">
    <property type="entry name" value="D-THREO-ALDOSE 1-DEHYDROGENASE"/>
    <property type="match status" value="1"/>
</dbReference>
<proteinExistence type="predicted"/>
<dbReference type="InterPro" id="IPR036812">
    <property type="entry name" value="NAD(P)_OxRdtase_dom_sf"/>
</dbReference>
<organism evidence="2 3">
    <name type="scientific">Granulicella sibirica</name>
    <dbReference type="NCBI Taxonomy" id="2479048"/>
    <lineage>
        <taxon>Bacteria</taxon>
        <taxon>Pseudomonadati</taxon>
        <taxon>Acidobacteriota</taxon>
        <taxon>Terriglobia</taxon>
        <taxon>Terriglobales</taxon>
        <taxon>Acidobacteriaceae</taxon>
        <taxon>Granulicella</taxon>
    </lineage>
</organism>
<reference evidence="2 3" key="1">
    <citation type="submission" date="2018-11" db="EMBL/GenBank/DDBJ databases">
        <authorList>
            <person name="Mardanov A.V."/>
            <person name="Ravin N.V."/>
            <person name="Dedysh S.N."/>
        </authorList>
    </citation>
    <scope>NUCLEOTIDE SEQUENCE [LARGE SCALE GENOMIC DNA]</scope>
    <source>
        <strain evidence="2 3">AF10</strain>
    </source>
</reference>
<comment type="caution">
    <text evidence="2">The sequence shown here is derived from an EMBL/GenBank/DDBJ whole genome shotgun (WGS) entry which is preliminary data.</text>
</comment>
<name>A0A4Q0T4C9_9BACT</name>
<evidence type="ECO:0000259" key="1">
    <source>
        <dbReference type="Pfam" id="PF00248"/>
    </source>
</evidence>
<reference evidence="3" key="2">
    <citation type="submission" date="2019-02" db="EMBL/GenBank/DDBJ databases">
        <title>Granulicella sibirica sp. nov., a psychrotolerant acidobacterium isolated from an organic soil layer in forested tundra, West Siberia.</title>
        <authorList>
            <person name="Oshkin I.Y."/>
            <person name="Kulichevskaya I.S."/>
            <person name="Rijpstra W.I.C."/>
            <person name="Sinninghe Damste J.S."/>
            <person name="Rakitin A.L."/>
            <person name="Ravin N.V."/>
            <person name="Dedysh S.N."/>
        </authorList>
    </citation>
    <scope>NUCLEOTIDE SEQUENCE [LARGE SCALE GENOMIC DNA]</scope>
    <source>
        <strain evidence="3">AF10</strain>
    </source>
</reference>
<dbReference type="InterPro" id="IPR023210">
    <property type="entry name" value="NADP_OxRdtase_dom"/>
</dbReference>
<dbReference type="Proteomes" id="UP000289437">
    <property type="component" value="Unassembled WGS sequence"/>
</dbReference>
<evidence type="ECO:0000313" key="3">
    <source>
        <dbReference type="Proteomes" id="UP000289437"/>
    </source>
</evidence>
<protein>
    <submittedName>
        <fullName evidence="2">Reductase</fullName>
    </submittedName>
</protein>
<dbReference type="InterPro" id="IPR053135">
    <property type="entry name" value="AKR2_Oxidoreductase"/>
</dbReference>
<evidence type="ECO:0000313" key="2">
    <source>
        <dbReference type="EMBL" id="RXH56849.1"/>
    </source>
</evidence>
<keyword evidence="3" id="KW-1185">Reference proteome</keyword>
<gene>
    <name evidence="2" type="ORF">GRAN_0159</name>
</gene>